<protein>
    <recommendedName>
        <fullName evidence="6">Septation ring formation regulator EzrA</fullName>
    </recommendedName>
</protein>
<evidence type="ECO:0000256" key="6">
    <source>
        <dbReference type="HAMAP-Rule" id="MF_00728"/>
    </source>
</evidence>
<name>A0ABY1AAT6_9LACO</name>
<evidence type="ECO:0000256" key="3">
    <source>
        <dbReference type="ARBA" id="ARBA00023054"/>
    </source>
</evidence>
<keyword evidence="1 6" id="KW-0812">Transmembrane</keyword>
<reference evidence="7 8" key="1">
    <citation type="submission" date="2016-10" db="EMBL/GenBank/DDBJ databases">
        <authorList>
            <person name="Varghese N."/>
            <person name="Submissions S."/>
        </authorList>
    </citation>
    <scope>NUCLEOTIDE SEQUENCE [LARGE SCALE GENOMIC DNA]</scope>
    <source>
        <strain evidence="7 8">WC1T17</strain>
    </source>
</reference>
<organism evidence="7 8">
    <name type="scientific">Ligilactobacillus ruminis</name>
    <dbReference type="NCBI Taxonomy" id="1623"/>
    <lineage>
        <taxon>Bacteria</taxon>
        <taxon>Bacillati</taxon>
        <taxon>Bacillota</taxon>
        <taxon>Bacilli</taxon>
        <taxon>Lactobacillales</taxon>
        <taxon>Lactobacillaceae</taxon>
        <taxon>Ligilactobacillus</taxon>
    </lineage>
</organism>
<feature type="coiled-coil region" evidence="6">
    <location>
        <begin position="106"/>
        <end position="186"/>
    </location>
</feature>
<feature type="topological domain" description="Cytoplasmic" evidence="6">
    <location>
        <begin position="23"/>
        <end position="563"/>
    </location>
</feature>
<dbReference type="Pfam" id="PF06160">
    <property type="entry name" value="EzrA"/>
    <property type="match status" value="1"/>
</dbReference>
<dbReference type="Proteomes" id="UP000182089">
    <property type="component" value="Unassembled WGS sequence"/>
</dbReference>
<dbReference type="EMBL" id="FOCC01000004">
    <property type="protein sequence ID" value="SEM56249.1"/>
    <property type="molecule type" value="Genomic_DNA"/>
</dbReference>
<evidence type="ECO:0000256" key="2">
    <source>
        <dbReference type="ARBA" id="ARBA00022989"/>
    </source>
</evidence>
<gene>
    <name evidence="6" type="primary">ezrA</name>
    <name evidence="7" type="ORF">SAMN05216431_104120</name>
</gene>
<evidence type="ECO:0000256" key="5">
    <source>
        <dbReference type="ARBA" id="ARBA00023210"/>
    </source>
</evidence>
<dbReference type="InterPro" id="IPR010379">
    <property type="entry name" value="EzrA"/>
</dbReference>
<keyword evidence="3 6" id="KW-0175">Coiled coil</keyword>
<accession>A0ABY1AAT6</accession>
<feature type="topological domain" description="Extracellular" evidence="6">
    <location>
        <begin position="1"/>
        <end position="2"/>
    </location>
</feature>
<keyword evidence="5 6" id="KW-0717">Septation</keyword>
<comment type="similarity">
    <text evidence="6">Belongs to the EzrA family.</text>
</comment>
<dbReference type="HAMAP" id="MF_00728">
    <property type="entry name" value="EzrA"/>
    <property type="match status" value="1"/>
</dbReference>
<keyword evidence="4 6" id="KW-0472">Membrane</keyword>
<keyword evidence="6" id="KW-0131">Cell cycle</keyword>
<proteinExistence type="inferred from homology"/>
<evidence type="ECO:0000256" key="1">
    <source>
        <dbReference type="ARBA" id="ARBA00022692"/>
    </source>
</evidence>
<comment type="subcellular location">
    <subcellularLocation>
        <location evidence="6">Cell membrane</location>
        <topology evidence="6">Single-pass membrane protein</topology>
    </subcellularLocation>
    <text evidence="6">Colocalized with FtsZ to the nascent septal site.</text>
</comment>
<sequence length="563" mass="65156">MVVGLTIIVTLAVIGYIAAAIIRHQYTNQAETIEFQIDDLAQKSLDSQMAEISKIALSGDSLKEVENMDNSYRYLMNRRLPEITEELADIKEQLASFKLFQIKGQLQMTEKKLADAKSQYQELANKISRLKKQALDYQKAVTELKEKYQAMRKTLLTKNFSYGPSAKNLEAQLKALEGKFEEYLKVLESGDLKQTDKLLKELRADTYTLGMALDKLPNIYRNFKNVYPDQIAELKSALEKMDTDGYGFEIDTKQLIAKIDQQLAGLTKALDDVELEACEELDLKLHDDIESLYTEIEKEYSARLHFEKRLPTFRQFLEHAVQQENKLLVELDHLSNNYLLNHHEQEDAHDLNKQLARIQKRLEDYNRRDLEEKICYSDQLALLKQDTASLTEIEQKQKAIADSVASLFQDEKEAKNAIQNFDAEMHRLKRSLDNLNLPGLPGEYNEYFLRVSHEVVALAKLLNQEQIDMDQIEKELLNTQSDLDALTKKTQEIIDASTLAQECFQYANRYRHKYPAVAKAQQEGMDLFEHCQYIESLDVIAQALEQVEEGSYKRLEQNYKQQH</sequence>
<comment type="function">
    <text evidence="6">Negative regulator of FtsZ ring formation; modulates the frequency and position of FtsZ ring formation. Inhibits FtsZ ring formation at polar sites. Interacts either with FtsZ or with one of its binding partners to promote depolymerization.</text>
</comment>
<keyword evidence="2 6" id="KW-1133">Transmembrane helix</keyword>
<keyword evidence="6" id="KW-1003">Cell membrane</keyword>
<evidence type="ECO:0000313" key="8">
    <source>
        <dbReference type="Proteomes" id="UP000182089"/>
    </source>
</evidence>
<evidence type="ECO:0000313" key="7">
    <source>
        <dbReference type="EMBL" id="SEM56249.1"/>
    </source>
</evidence>
<evidence type="ECO:0000256" key="4">
    <source>
        <dbReference type="ARBA" id="ARBA00023136"/>
    </source>
</evidence>
<feature type="coiled-coil region" evidence="6">
    <location>
        <begin position="341"/>
        <end position="368"/>
    </location>
</feature>
<feature type="coiled-coil region" evidence="6">
    <location>
        <begin position="455"/>
        <end position="489"/>
    </location>
</feature>
<comment type="caution">
    <text evidence="7">The sequence shown here is derived from an EMBL/GenBank/DDBJ whole genome shotgun (WGS) entry which is preliminary data.</text>
</comment>
<keyword evidence="6" id="KW-0132">Cell division</keyword>